<evidence type="ECO:0008006" key="3">
    <source>
        <dbReference type="Google" id="ProtNLM"/>
    </source>
</evidence>
<accession>A0A518D545</accession>
<evidence type="ECO:0000313" key="1">
    <source>
        <dbReference type="EMBL" id="QDU86600.1"/>
    </source>
</evidence>
<protein>
    <recommendedName>
        <fullName evidence="3">MmcQ/YjbR family DNA-binding protein</fullName>
    </recommendedName>
</protein>
<name>A0A518D545_9BACT</name>
<dbReference type="AlphaFoldDB" id="A0A518D545"/>
<reference evidence="1 2" key="1">
    <citation type="submission" date="2019-02" db="EMBL/GenBank/DDBJ databases">
        <title>Deep-cultivation of Planctomycetes and their phenomic and genomic characterization uncovers novel biology.</title>
        <authorList>
            <person name="Wiegand S."/>
            <person name="Jogler M."/>
            <person name="Boedeker C."/>
            <person name="Pinto D."/>
            <person name="Vollmers J."/>
            <person name="Rivas-Marin E."/>
            <person name="Kohn T."/>
            <person name="Peeters S.H."/>
            <person name="Heuer A."/>
            <person name="Rast P."/>
            <person name="Oberbeckmann S."/>
            <person name="Bunk B."/>
            <person name="Jeske O."/>
            <person name="Meyerdierks A."/>
            <person name="Storesund J.E."/>
            <person name="Kallscheuer N."/>
            <person name="Luecker S."/>
            <person name="Lage O.M."/>
            <person name="Pohl T."/>
            <person name="Merkel B.J."/>
            <person name="Hornburger P."/>
            <person name="Mueller R.-W."/>
            <person name="Bruemmer F."/>
            <person name="Labrenz M."/>
            <person name="Spormann A.M."/>
            <person name="Op den Camp H."/>
            <person name="Overmann J."/>
            <person name="Amann R."/>
            <person name="Jetten M.S.M."/>
            <person name="Mascher T."/>
            <person name="Medema M.H."/>
            <person name="Devos D.P."/>
            <person name="Kaster A.-K."/>
            <person name="Ovreas L."/>
            <person name="Rohde M."/>
            <person name="Galperin M.Y."/>
            <person name="Jogler C."/>
        </authorList>
    </citation>
    <scope>NUCLEOTIDE SEQUENCE [LARGE SCALE GENOMIC DNA]</scope>
    <source>
        <strain evidence="1 2">Pla163</strain>
    </source>
</reference>
<dbReference type="Proteomes" id="UP000319342">
    <property type="component" value="Chromosome"/>
</dbReference>
<evidence type="ECO:0000313" key="2">
    <source>
        <dbReference type="Proteomes" id="UP000319342"/>
    </source>
</evidence>
<dbReference type="OrthoDB" id="277063at2"/>
<sequence>MNAAQFRRLALALPEVVEHEHHDHPDFRVGGKVFATLGPDGSWAMVKLPPDAQADLIDRDPEAYEPMPGAWGRQGCTRVSLTAAQRTDVEPALALAWHTRATPAIRKKHGGGR</sequence>
<organism evidence="1 2">
    <name type="scientific">Rohdeia mirabilis</name>
    <dbReference type="NCBI Taxonomy" id="2528008"/>
    <lineage>
        <taxon>Bacteria</taxon>
        <taxon>Pseudomonadati</taxon>
        <taxon>Planctomycetota</taxon>
        <taxon>Planctomycetia</taxon>
        <taxon>Planctomycetia incertae sedis</taxon>
        <taxon>Rohdeia</taxon>
    </lineage>
</organism>
<gene>
    <name evidence="1" type="ORF">Pla163_37510</name>
</gene>
<dbReference type="InterPro" id="IPR058532">
    <property type="entry name" value="YjbR/MT2646/Rv2570-like"/>
</dbReference>
<dbReference type="EMBL" id="CP036290">
    <property type="protein sequence ID" value="QDU86600.1"/>
    <property type="molecule type" value="Genomic_DNA"/>
</dbReference>
<dbReference type="RefSeq" id="WP_145192140.1">
    <property type="nucleotide sequence ID" value="NZ_CP036290.1"/>
</dbReference>
<dbReference type="Pfam" id="PF04237">
    <property type="entry name" value="YjbR"/>
    <property type="match status" value="1"/>
</dbReference>
<dbReference type="SUPFAM" id="SSF142906">
    <property type="entry name" value="YjbR-like"/>
    <property type="match status" value="1"/>
</dbReference>
<keyword evidence="2" id="KW-1185">Reference proteome</keyword>
<dbReference type="Gene3D" id="3.90.1150.30">
    <property type="match status" value="1"/>
</dbReference>
<proteinExistence type="predicted"/>
<dbReference type="InterPro" id="IPR038056">
    <property type="entry name" value="YjbR-like_sf"/>
</dbReference>